<comment type="caution">
    <text evidence="1">The sequence shown here is derived from an EMBL/GenBank/DDBJ whole genome shotgun (WGS) entry which is preliminary data.</text>
</comment>
<keyword evidence="2" id="KW-1185">Reference proteome</keyword>
<gene>
    <name evidence="1" type="ORF">K040078D81_48770</name>
</gene>
<evidence type="ECO:0000313" key="1">
    <source>
        <dbReference type="EMBL" id="GAA6410760.1"/>
    </source>
</evidence>
<accession>A0ABQ0BH28</accession>
<protein>
    <recommendedName>
        <fullName evidence="3">Secreted protein</fullName>
    </recommendedName>
</protein>
<dbReference type="RefSeq" id="WP_390409201.1">
    <property type="nucleotide sequence ID" value="NZ_BAABYW010000001.1"/>
</dbReference>
<evidence type="ECO:0000313" key="2">
    <source>
        <dbReference type="Proteomes" id="UP001600943"/>
    </source>
</evidence>
<reference evidence="1 2" key="1">
    <citation type="submission" date="2024-04" db="EMBL/GenBank/DDBJ databases">
        <title>Defined microbial consortia suppress multidrug-resistant proinflammatory Enterobacteriaceae via ecological control.</title>
        <authorList>
            <person name="Furuichi M."/>
            <person name="Kawaguchi T."/>
            <person name="Pust M."/>
            <person name="Yasuma K."/>
            <person name="Plichta D."/>
            <person name="Hasegawa N."/>
            <person name="Ohya T."/>
            <person name="Bhattarai S."/>
            <person name="Sasajima S."/>
            <person name="Aoto Y."/>
            <person name="Tuganbaev T."/>
            <person name="Yaginuma M."/>
            <person name="Ueda M."/>
            <person name="Okahashi N."/>
            <person name="Amafuji K."/>
            <person name="Kiridooshi Y."/>
            <person name="Sugita K."/>
            <person name="Strazar M."/>
            <person name="Skelly A."/>
            <person name="Suda W."/>
            <person name="Hattori M."/>
            <person name="Nakamoto N."/>
            <person name="Caballero S."/>
            <person name="Norman J."/>
            <person name="Olle B."/>
            <person name="Tanoue T."/>
            <person name="Arita M."/>
            <person name="Bucci V."/>
            <person name="Atarashi K."/>
            <person name="Xavier R."/>
            <person name="Honda K."/>
        </authorList>
    </citation>
    <scope>NUCLEOTIDE SEQUENCE [LARGE SCALE GENOMIC DNA]</scope>
    <source>
        <strain evidence="2">k04-0078-D8-1</strain>
    </source>
</reference>
<dbReference type="EMBL" id="BAABYW010000001">
    <property type="protein sequence ID" value="GAA6410760.1"/>
    <property type="molecule type" value="Genomic_DNA"/>
</dbReference>
<evidence type="ECO:0008006" key="3">
    <source>
        <dbReference type="Google" id="ProtNLM"/>
    </source>
</evidence>
<dbReference type="Proteomes" id="UP001600943">
    <property type="component" value="Unassembled WGS sequence"/>
</dbReference>
<proteinExistence type="predicted"/>
<organism evidence="1 2">
    <name type="scientific">Blautia hominis</name>
    <dbReference type="NCBI Taxonomy" id="2025493"/>
    <lineage>
        <taxon>Bacteria</taxon>
        <taxon>Bacillati</taxon>
        <taxon>Bacillota</taxon>
        <taxon>Clostridia</taxon>
        <taxon>Lachnospirales</taxon>
        <taxon>Lachnospiraceae</taxon>
        <taxon>Blautia</taxon>
    </lineage>
</organism>
<sequence length="74" mass="8729">MVVHGHWLFCSFLYGVFAVPFGDGNRIISLQIKKAQMCEYRSVYMAAEKERKINYIIRKELTYKLPHNTGKEME</sequence>
<name>A0ABQ0BH28_9FIRM</name>